<dbReference type="RefSeq" id="WP_106541138.1">
    <property type="nucleotide sequence ID" value="NZ_BLAU01000001.1"/>
</dbReference>
<dbReference type="Proteomes" id="UP000396862">
    <property type="component" value="Unassembled WGS sequence"/>
</dbReference>
<evidence type="ECO:0000313" key="4">
    <source>
        <dbReference type="Proteomes" id="UP000240621"/>
    </source>
</evidence>
<dbReference type="Pfam" id="PF11751">
    <property type="entry name" value="PorP_SprF"/>
    <property type="match status" value="1"/>
</dbReference>
<proteinExistence type="predicted"/>
<dbReference type="EMBL" id="PYGC01000002">
    <property type="protein sequence ID" value="PSK84547.1"/>
    <property type="molecule type" value="Genomic_DNA"/>
</dbReference>
<organism evidence="3 4">
    <name type="scientific">Prolixibacter denitrificans</name>
    <dbReference type="NCBI Taxonomy" id="1541063"/>
    <lineage>
        <taxon>Bacteria</taxon>
        <taxon>Pseudomonadati</taxon>
        <taxon>Bacteroidota</taxon>
        <taxon>Bacteroidia</taxon>
        <taxon>Marinilabiliales</taxon>
        <taxon>Prolixibacteraceae</taxon>
        <taxon>Prolixibacter</taxon>
    </lineage>
</organism>
<sequence length="313" mass="35079">MKRILIFLFLLIIVNFVARAQQDPQFSQNMFNHLTINPGFAGKSDAINASLLNRFQWVGFPGAPVTTVFNADATVGLIGQEDGIGFSVMNDEIGYEKNISVSLIYAWRTDVGNGKLGTGISIGLMNKNLKPGWSSDAGANLIDQGDPLIPQSEVNALVPDIGFGLFYEHKDYYLGLSVKHLNQAVYSYEESGKYSLVRNYYFSGGYNIRLSDPLFEVQPSLLFKTDAASYQVDVDVNVRYNKRVWGGLGYRLNDAVIVLLGTEFRNGIKVGYSYDLTISPLARYSSGSHEFFIAYSFNLNRRREQKYKSVRFL</sequence>
<dbReference type="Proteomes" id="UP000240621">
    <property type="component" value="Unassembled WGS sequence"/>
</dbReference>
<dbReference type="InterPro" id="IPR019861">
    <property type="entry name" value="PorP/SprF_Bacteroidetes"/>
</dbReference>
<accession>A0A2P8CHV1</accession>
<dbReference type="EMBL" id="BLAU01000001">
    <property type="protein sequence ID" value="GET20718.1"/>
    <property type="molecule type" value="Genomic_DNA"/>
</dbReference>
<keyword evidence="5" id="KW-1185">Reference proteome</keyword>
<name>A0A2P8CHV1_9BACT</name>
<gene>
    <name evidence="3" type="ORF">CLV93_102336</name>
    <name evidence="2" type="ORF">JCM18694_09640</name>
</gene>
<evidence type="ECO:0000256" key="1">
    <source>
        <dbReference type="SAM" id="SignalP"/>
    </source>
</evidence>
<comment type="caution">
    <text evidence="3">The sequence shown here is derived from an EMBL/GenBank/DDBJ whole genome shotgun (WGS) entry which is preliminary data.</text>
</comment>
<dbReference type="AlphaFoldDB" id="A0A2P8CHV1"/>
<reference evidence="3 4" key="1">
    <citation type="submission" date="2018-03" db="EMBL/GenBank/DDBJ databases">
        <title>Genomic Encyclopedia of Archaeal and Bacterial Type Strains, Phase II (KMG-II): from individual species to whole genera.</title>
        <authorList>
            <person name="Goeker M."/>
        </authorList>
    </citation>
    <scope>NUCLEOTIDE SEQUENCE [LARGE SCALE GENOMIC DNA]</scope>
    <source>
        <strain evidence="3 4">DSM 27267</strain>
    </source>
</reference>
<evidence type="ECO:0000313" key="5">
    <source>
        <dbReference type="Proteomes" id="UP000396862"/>
    </source>
</evidence>
<evidence type="ECO:0000313" key="3">
    <source>
        <dbReference type="EMBL" id="PSK84547.1"/>
    </source>
</evidence>
<protein>
    <submittedName>
        <fullName evidence="2 3">Membrane protein</fullName>
    </submittedName>
</protein>
<feature type="chain" id="PRO_5015132806" evidence="1">
    <location>
        <begin position="21"/>
        <end position="313"/>
    </location>
</feature>
<reference evidence="2 5" key="2">
    <citation type="submission" date="2019-10" db="EMBL/GenBank/DDBJ databases">
        <title>Prolixibacter strains distinguished by the presence of nitrate reductase genes were adept at nitrate-dependent anaerobic corrosion of metallic iron and carbon steel.</title>
        <authorList>
            <person name="Iino T."/>
            <person name="Shono N."/>
            <person name="Ito K."/>
            <person name="Nakamura R."/>
            <person name="Sueoka K."/>
            <person name="Harayama S."/>
            <person name="Ohkuma M."/>
        </authorList>
    </citation>
    <scope>NUCLEOTIDE SEQUENCE [LARGE SCALE GENOMIC DNA]</scope>
    <source>
        <strain evidence="2 5">MIC1-1</strain>
    </source>
</reference>
<feature type="signal peptide" evidence="1">
    <location>
        <begin position="1"/>
        <end position="20"/>
    </location>
</feature>
<dbReference type="NCBIfam" id="TIGR03519">
    <property type="entry name" value="T9SS_PorP_fam"/>
    <property type="match status" value="1"/>
</dbReference>
<keyword evidence="1" id="KW-0732">Signal</keyword>
<evidence type="ECO:0000313" key="2">
    <source>
        <dbReference type="EMBL" id="GET20718.1"/>
    </source>
</evidence>
<dbReference type="OrthoDB" id="1320396at2"/>